<dbReference type="InterPro" id="IPR002656">
    <property type="entry name" value="Acyl_transf_3_dom"/>
</dbReference>
<dbReference type="InterPro" id="IPR052734">
    <property type="entry name" value="Nod_factor_acetyltransferase"/>
</dbReference>
<dbReference type="PATRIC" id="fig|1423802.4.peg.1402"/>
<keyword evidence="3" id="KW-0012">Acyltransferase</keyword>
<reference evidence="3 4" key="1">
    <citation type="journal article" date="2015" name="Genome Announc.">
        <title>Expanding the biotechnology potential of lactobacilli through comparative genomics of 213 strains and associated genera.</title>
        <authorList>
            <person name="Sun Z."/>
            <person name="Harris H.M."/>
            <person name="McCann A."/>
            <person name="Guo C."/>
            <person name="Argimon S."/>
            <person name="Zhang W."/>
            <person name="Yang X."/>
            <person name="Jeffery I.B."/>
            <person name="Cooney J.C."/>
            <person name="Kagawa T.F."/>
            <person name="Liu W."/>
            <person name="Song Y."/>
            <person name="Salvetti E."/>
            <person name="Wrobel A."/>
            <person name="Rasinkangas P."/>
            <person name="Parkhill J."/>
            <person name="Rea M.C."/>
            <person name="O'Sullivan O."/>
            <person name="Ritari J."/>
            <person name="Douillard F.P."/>
            <person name="Paul Ross R."/>
            <person name="Yang R."/>
            <person name="Briner A.E."/>
            <person name="Felis G.E."/>
            <person name="de Vos W.M."/>
            <person name="Barrangou R."/>
            <person name="Klaenhammer T.R."/>
            <person name="Caufield P.W."/>
            <person name="Cui Y."/>
            <person name="Zhang H."/>
            <person name="O'Toole P.W."/>
        </authorList>
    </citation>
    <scope>NUCLEOTIDE SEQUENCE [LARGE SCALE GENOMIC DNA]</scope>
    <source>
        <strain evidence="3 4">DSM 24302</strain>
    </source>
</reference>
<comment type="caution">
    <text evidence="3">The sequence shown here is derived from an EMBL/GenBank/DDBJ whole genome shotgun (WGS) entry which is preliminary data.</text>
</comment>
<accession>A0A0R2D2R5</accession>
<feature type="transmembrane region" description="Helical" evidence="1">
    <location>
        <begin position="304"/>
        <end position="321"/>
    </location>
</feature>
<evidence type="ECO:0000256" key="1">
    <source>
        <dbReference type="SAM" id="Phobius"/>
    </source>
</evidence>
<keyword evidence="3" id="KW-0808">Transferase</keyword>
<dbReference type="EMBL" id="AYZR01000004">
    <property type="protein sequence ID" value="KRM94428.1"/>
    <property type="molecule type" value="Genomic_DNA"/>
</dbReference>
<dbReference type="STRING" id="1423802.FC56_GL001383"/>
<feature type="transmembrane region" description="Helical" evidence="1">
    <location>
        <begin position="266"/>
        <end position="284"/>
    </location>
</feature>
<feature type="transmembrane region" description="Helical" evidence="1">
    <location>
        <begin position="151"/>
        <end position="167"/>
    </location>
</feature>
<gene>
    <name evidence="3" type="ORF">FC56_GL001383</name>
</gene>
<name>A0A0R2D2R5_9LACO</name>
<feature type="transmembrane region" description="Helical" evidence="1">
    <location>
        <begin position="40"/>
        <end position="57"/>
    </location>
</feature>
<feature type="transmembrane region" description="Helical" evidence="1">
    <location>
        <begin position="242"/>
        <end position="261"/>
    </location>
</feature>
<dbReference type="PANTHER" id="PTHR37312">
    <property type="entry name" value="MEMBRANE-BOUND ACYLTRANSFERASE YKRP-RELATED"/>
    <property type="match status" value="1"/>
</dbReference>
<dbReference type="PANTHER" id="PTHR37312:SF1">
    <property type="entry name" value="MEMBRANE-BOUND ACYLTRANSFERASE YKRP-RELATED"/>
    <property type="match status" value="1"/>
</dbReference>
<protein>
    <submittedName>
        <fullName evidence="3">Acyltransferase 3</fullName>
    </submittedName>
</protein>
<feature type="transmembrane region" description="Helical" evidence="1">
    <location>
        <begin position="7"/>
        <end position="28"/>
    </location>
</feature>
<organism evidence="3 4">
    <name type="scientific">Lentilactobacillus senioris DSM 24302 = JCM 17472</name>
    <dbReference type="NCBI Taxonomy" id="1423802"/>
    <lineage>
        <taxon>Bacteria</taxon>
        <taxon>Bacillati</taxon>
        <taxon>Bacillota</taxon>
        <taxon>Bacilli</taxon>
        <taxon>Lactobacillales</taxon>
        <taxon>Lactobacillaceae</taxon>
        <taxon>Lentilactobacillus</taxon>
    </lineage>
</organism>
<dbReference type="AlphaFoldDB" id="A0A0R2D2R5"/>
<evidence type="ECO:0000313" key="3">
    <source>
        <dbReference type="EMBL" id="KRM94428.1"/>
    </source>
</evidence>
<dbReference type="Pfam" id="PF01757">
    <property type="entry name" value="Acyl_transf_3"/>
    <property type="match status" value="1"/>
</dbReference>
<proteinExistence type="predicted"/>
<feature type="transmembrane region" description="Helical" evidence="1">
    <location>
        <begin position="123"/>
        <end position="144"/>
    </location>
</feature>
<feature type="transmembrane region" description="Helical" evidence="1">
    <location>
        <begin position="179"/>
        <end position="194"/>
    </location>
</feature>
<dbReference type="Proteomes" id="UP000051256">
    <property type="component" value="Unassembled WGS sequence"/>
</dbReference>
<evidence type="ECO:0000313" key="4">
    <source>
        <dbReference type="Proteomes" id="UP000051256"/>
    </source>
</evidence>
<feature type="domain" description="Acyltransferase 3" evidence="2">
    <location>
        <begin position="6"/>
        <end position="316"/>
    </location>
</feature>
<keyword evidence="1" id="KW-0812">Transmembrane</keyword>
<dbReference type="GO" id="GO:0016747">
    <property type="term" value="F:acyltransferase activity, transferring groups other than amino-acyl groups"/>
    <property type="evidence" value="ECO:0007669"/>
    <property type="project" value="InterPro"/>
</dbReference>
<evidence type="ECO:0000259" key="2">
    <source>
        <dbReference type="Pfam" id="PF01757"/>
    </source>
</evidence>
<dbReference type="RefSeq" id="WP_162256151.1">
    <property type="nucleotide sequence ID" value="NZ_AYZR01000004.1"/>
</dbReference>
<feature type="transmembrane region" description="Helical" evidence="1">
    <location>
        <begin position="201"/>
        <end position="222"/>
    </location>
</feature>
<sequence>MKKRIQWVDIAKGIGIIAVVISHAIHPIDTHFFDVSFKVLYWWHMPLFFIIGGFFLKPIVTNWEGIWEFFKKKVWPNIVIYFVAGTFLILASHYLDGSTWAYTRDYFIRLIYGGRSLNGNLTVFWFITVYTGSLITTTAIISWIKNVPAQFITALSMFAVGVSYKHWDLVEFKFLDMDVVLITTFYMLVGYYVFKHLKETSWHYSLGVAIMGLYLFLIYLSYNGHFKFRMFLKAHTFNNTFLLMYLPLVLCFGIFIICIWMEQTSLFGWLSVVGKHSMIIMYLHRLTFDYFNRFMIFRNWESQVILGVIVPLLIGLVYEQIKRQLASRKRLRNDSN</sequence>
<feature type="transmembrane region" description="Helical" evidence="1">
    <location>
        <begin position="78"/>
        <end position="95"/>
    </location>
</feature>
<keyword evidence="1" id="KW-1133">Transmembrane helix</keyword>
<keyword evidence="1" id="KW-0472">Membrane</keyword>
<keyword evidence="4" id="KW-1185">Reference proteome</keyword>